<dbReference type="InterPro" id="IPR013785">
    <property type="entry name" value="Aldolase_TIM"/>
</dbReference>
<dbReference type="InterPro" id="IPR038637">
    <property type="entry name" value="NPCBM_sf"/>
</dbReference>
<reference evidence="4 5" key="1">
    <citation type="journal article" date="2019" name="Int. J. Syst. Evol. Microbiol.">
        <title>The Global Catalogue of Microorganisms (GCM) 10K type strain sequencing project: providing services to taxonomists for standard genome sequencing and annotation.</title>
        <authorList>
            <consortium name="The Broad Institute Genomics Platform"/>
            <consortium name="The Broad Institute Genome Sequencing Center for Infectious Disease"/>
            <person name="Wu L."/>
            <person name="Ma J."/>
        </authorList>
    </citation>
    <scope>NUCLEOTIDE SEQUENCE [LARGE SCALE GENOMIC DNA]</scope>
    <source>
        <strain evidence="4 5">JCM 10977</strain>
    </source>
</reference>
<dbReference type="Gene3D" id="2.60.40.1180">
    <property type="entry name" value="Golgi alpha-mannosidase II"/>
    <property type="match status" value="1"/>
</dbReference>
<dbReference type="InterPro" id="IPR029483">
    <property type="entry name" value="GH97_C"/>
</dbReference>
<evidence type="ECO:0000313" key="5">
    <source>
        <dbReference type="Proteomes" id="UP001500542"/>
    </source>
</evidence>
<keyword evidence="1" id="KW-0378">Hydrolase</keyword>
<evidence type="ECO:0000259" key="3">
    <source>
        <dbReference type="SMART" id="SM00776"/>
    </source>
</evidence>
<dbReference type="PANTHER" id="PTHR35803">
    <property type="entry name" value="GLUCAN 1,4-ALPHA-GLUCOSIDASE SUSB-RELATED"/>
    <property type="match status" value="1"/>
</dbReference>
<dbReference type="InterPro" id="IPR017853">
    <property type="entry name" value="GH"/>
</dbReference>
<dbReference type="Gene3D" id="2.60.120.1060">
    <property type="entry name" value="NPCBM/NEW2 domain"/>
    <property type="match status" value="1"/>
</dbReference>
<feature type="domain" description="Glycosyl hydrolase family 98 putative carbohydrate-binding module" evidence="3">
    <location>
        <begin position="683"/>
        <end position="826"/>
    </location>
</feature>
<dbReference type="Gene3D" id="2.70.98.10">
    <property type="match status" value="1"/>
</dbReference>
<dbReference type="RefSeq" id="WP_343966253.1">
    <property type="nucleotide sequence ID" value="NZ_BAAAHK010000003.1"/>
</dbReference>
<dbReference type="PANTHER" id="PTHR35803:SF2">
    <property type="entry name" value="RETAINING ALPHA-GALACTOSIDASE"/>
    <property type="match status" value="1"/>
</dbReference>
<protein>
    <recommendedName>
        <fullName evidence="3">Glycosyl hydrolase family 98 putative carbohydrate-binding module domain-containing protein</fullName>
    </recommendedName>
</protein>
<dbReference type="SUPFAM" id="SSF51445">
    <property type="entry name" value="(Trans)glycosidases"/>
    <property type="match status" value="1"/>
</dbReference>
<evidence type="ECO:0000313" key="4">
    <source>
        <dbReference type="EMBL" id="GAA0931332.1"/>
    </source>
</evidence>
<dbReference type="InterPro" id="IPR014718">
    <property type="entry name" value="GH-type_carb-bd"/>
</dbReference>
<proteinExistence type="predicted"/>
<dbReference type="InterPro" id="IPR052720">
    <property type="entry name" value="Glycosyl_hydrolase_97"/>
</dbReference>
<dbReference type="SMART" id="SM00776">
    <property type="entry name" value="NPCBM"/>
    <property type="match status" value="1"/>
</dbReference>
<sequence length="831" mass="89705">MITKEDRIPTVGNGTVTATLAVGESSIGLKLSRHDRPLGVVALGISVDGADLGSGSTVVRSSEFPAIEEWFAPAGKARGNHLVDHRELRVDLHHAATDREWTIRLRVSPDGIAVRYAMPELQGLAGVTADNTSIDLELFSRAWVLKHQTWYETPRAGVDLAELEPGSYGFPFLAQSGDDYLLVSESGIDGRYSGAHAAMSGTTLGFEIADAAVEIARGDVTPWRVFIIGSLADVVESLFVDELASPVRPELADADWIRPGRAAWSWWSDFYSGAQLEQQKRFVDAAAEMSWEHLLIDCGWEETWVPEIVAYASRRGIQVHLWTVWHDLDGPDKLGRLALWRSWGVAGIKVDFMESESKDRYRWYDSVLQETARLGLMVNFHGSVIPRGWARTWPQVVGYEAVRGSEYYVFYNDTPLTAEHNVILPFTRNVVGAMDYTPVAFSAADRVTSDGHELGLSVVFECGITHFADDVAAYAERPLAARFLAELAPVWDETVLLSGTPDTEAVIARRHGDRWFIGCIATGRRRTLTINLDRLGLINPTTWLVEDTTGLADSTGSADDAAGLVERTVSGSSFEVSLADNGGFVAIVSDGELFRSAPRAVVHAPTVEPELAVFDDDNVAVVRTSADARVRVAPGWSAEVAGDGRWRIQAPSDLPPGSQGIVTVESTSMPPAITHARVVAPLVAGVHRVSALPMLAFQNESGPVERDLSNGGGNPADGSPMRIAGAHFADGLGVSTPSKVDLYFGGHAGRFTASVGIDDETPQTRVRAVVSGDGRELSSVVLEAGNTAVDIEVDVCGVRVVTLSTREVAAGDPPAHVDWASARFIVTKGNR</sequence>
<dbReference type="Proteomes" id="UP001500542">
    <property type="component" value="Unassembled WGS sequence"/>
</dbReference>
<dbReference type="SUPFAM" id="SSF49785">
    <property type="entry name" value="Galactose-binding domain-like"/>
    <property type="match status" value="1"/>
</dbReference>
<dbReference type="Pfam" id="PF08305">
    <property type="entry name" value="NPCBM"/>
    <property type="match status" value="1"/>
</dbReference>
<dbReference type="Pfam" id="PF14508">
    <property type="entry name" value="GH97_N"/>
    <property type="match status" value="1"/>
</dbReference>
<dbReference type="Pfam" id="PF14509">
    <property type="entry name" value="GH97_C"/>
    <property type="match status" value="1"/>
</dbReference>
<dbReference type="InterPro" id="IPR008979">
    <property type="entry name" value="Galactose-bd-like_sf"/>
</dbReference>
<name>A0ABN1PQV7_9ACTN</name>
<comment type="caution">
    <text evidence="4">The sequence shown here is derived from an EMBL/GenBank/DDBJ whole genome shotgun (WGS) entry which is preliminary data.</text>
</comment>
<dbReference type="InterPro" id="IPR013780">
    <property type="entry name" value="Glyco_hydro_b"/>
</dbReference>
<dbReference type="EMBL" id="BAAAHK010000003">
    <property type="protein sequence ID" value="GAA0931332.1"/>
    <property type="molecule type" value="Genomic_DNA"/>
</dbReference>
<dbReference type="InterPro" id="IPR029486">
    <property type="entry name" value="GH97_N"/>
</dbReference>
<keyword evidence="5" id="KW-1185">Reference proteome</keyword>
<dbReference type="Gene3D" id="3.20.20.70">
    <property type="entry name" value="Aldolase class I"/>
    <property type="match status" value="1"/>
</dbReference>
<accession>A0ABN1PQV7</accession>
<evidence type="ECO:0000256" key="1">
    <source>
        <dbReference type="ARBA" id="ARBA00022801"/>
    </source>
</evidence>
<keyword evidence="2" id="KW-0326">Glycosidase</keyword>
<dbReference type="Pfam" id="PF10566">
    <property type="entry name" value="Glyco_hydro_97"/>
    <property type="match status" value="1"/>
</dbReference>
<organism evidence="4 5">
    <name type="scientific">Kribbella koreensis</name>
    <dbReference type="NCBI Taxonomy" id="57909"/>
    <lineage>
        <taxon>Bacteria</taxon>
        <taxon>Bacillati</taxon>
        <taxon>Actinomycetota</taxon>
        <taxon>Actinomycetes</taxon>
        <taxon>Propionibacteriales</taxon>
        <taxon>Kribbellaceae</taxon>
        <taxon>Kribbella</taxon>
    </lineage>
</organism>
<dbReference type="InterPro" id="IPR019563">
    <property type="entry name" value="GH97_catalytic"/>
</dbReference>
<dbReference type="InterPro" id="IPR013222">
    <property type="entry name" value="Glyco_hyd_98_carb-bd"/>
</dbReference>
<gene>
    <name evidence="4" type="ORF">GCM10009554_15120</name>
</gene>
<evidence type="ECO:0000256" key="2">
    <source>
        <dbReference type="ARBA" id="ARBA00023295"/>
    </source>
</evidence>